<name>A0A4V2IVC7_9DEIN</name>
<keyword evidence="3" id="KW-1185">Reference proteome</keyword>
<dbReference type="Gene3D" id="3.90.550.10">
    <property type="entry name" value="Spore Coat Polysaccharide Biosynthesis Protein SpsA, Chain A"/>
    <property type="match status" value="1"/>
</dbReference>
<evidence type="ECO:0000313" key="2">
    <source>
        <dbReference type="EMBL" id="TBH21910.1"/>
    </source>
</evidence>
<dbReference type="PANTHER" id="PTHR22916">
    <property type="entry name" value="GLYCOSYLTRANSFERASE"/>
    <property type="match status" value="1"/>
</dbReference>
<dbReference type="Pfam" id="PF00535">
    <property type="entry name" value="Glycos_transf_2"/>
    <property type="match status" value="1"/>
</dbReference>
<evidence type="ECO:0000313" key="3">
    <source>
        <dbReference type="Proteomes" id="UP000292858"/>
    </source>
</evidence>
<dbReference type="SUPFAM" id="SSF53448">
    <property type="entry name" value="Nucleotide-diphospho-sugar transferases"/>
    <property type="match status" value="1"/>
</dbReference>
<reference evidence="2 3" key="1">
    <citation type="submission" date="2019-02" db="EMBL/GenBank/DDBJ databases">
        <title>Thermus sp. a novel from hot spring.</title>
        <authorList>
            <person name="Zhao Z."/>
        </authorList>
    </citation>
    <scope>NUCLEOTIDE SEQUENCE [LARGE SCALE GENOMIC DNA]</scope>
    <source>
        <strain evidence="2 3">CFH 72773T</strain>
    </source>
</reference>
<dbReference type="EMBL" id="SIJL01000001">
    <property type="protein sequence ID" value="TBH21910.1"/>
    <property type="molecule type" value="Genomic_DNA"/>
</dbReference>
<feature type="domain" description="Glycosyltransferase 2-like" evidence="1">
    <location>
        <begin position="9"/>
        <end position="120"/>
    </location>
</feature>
<keyword evidence="2" id="KW-0808">Transferase</keyword>
<dbReference type="InterPro" id="IPR029044">
    <property type="entry name" value="Nucleotide-diphossugar_trans"/>
</dbReference>
<organism evidence="2 3">
    <name type="scientific">Thermus thermamylovorans</name>
    <dbReference type="NCBI Taxonomy" id="2509362"/>
    <lineage>
        <taxon>Bacteria</taxon>
        <taxon>Thermotogati</taxon>
        <taxon>Deinococcota</taxon>
        <taxon>Deinococci</taxon>
        <taxon>Thermales</taxon>
        <taxon>Thermaceae</taxon>
        <taxon>Thermus</taxon>
    </lineage>
</organism>
<dbReference type="SMR" id="A0A4V2IVC7"/>
<comment type="caution">
    <text evidence="2">The sequence shown here is derived from an EMBL/GenBank/DDBJ whole genome shotgun (WGS) entry which is preliminary data.</text>
</comment>
<dbReference type="OrthoDB" id="396512at2"/>
<dbReference type="Proteomes" id="UP000292858">
    <property type="component" value="Unassembled WGS sequence"/>
</dbReference>
<dbReference type="GO" id="GO:0016758">
    <property type="term" value="F:hexosyltransferase activity"/>
    <property type="evidence" value="ECO:0007669"/>
    <property type="project" value="UniProtKB-ARBA"/>
</dbReference>
<accession>A0A4V2IVC7</accession>
<dbReference type="PANTHER" id="PTHR22916:SF3">
    <property type="entry name" value="UDP-GLCNAC:BETAGAL BETA-1,3-N-ACETYLGLUCOSAMINYLTRANSFERASE-LIKE PROTEIN 1"/>
    <property type="match status" value="1"/>
</dbReference>
<proteinExistence type="predicted"/>
<sequence length="326" mass="36423">MVREGPLVSIVINNYNYGQYLRDAIESALNQSYTNLEVVVVDDGSTDNSRDVIEEYAFSGKIVPVYKENGGQASAFNAGFRASKGQVVLFLDADDVLLPQAVAQVMAAWRPGITTVQGRVEVVDAILKPLGYSYPEKEVPLPSGSVREYLLRWRMYPSPPTSGNAFSREFLSAVLPMPEECWRISADSYLLTLAGLRGPIVSVEEPFALYRVHGKNAWATLNVVREWLEKEIRIGECQKGIILREAAKRGWTPRYPFGHAHGYKIEALAKALGSDLVRTGYAKLGLDGLAASLTWPYLPLRKRFRQAVFFLLVLFLPPGLRTRWLI</sequence>
<gene>
    <name evidence="2" type="ORF">ETP66_01330</name>
</gene>
<dbReference type="InterPro" id="IPR001173">
    <property type="entry name" value="Glyco_trans_2-like"/>
</dbReference>
<dbReference type="RefSeq" id="WP_130839868.1">
    <property type="nucleotide sequence ID" value="NZ_SIJL01000001.1"/>
</dbReference>
<protein>
    <submittedName>
        <fullName evidence="2">Glycosyltransferase</fullName>
    </submittedName>
</protein>
<dbReference type="AlphaFoldDB" id="A0A4V2IVC7"/>
<evidence type="ECO:0000259" key="1">
    <source>
        <dbReference type="Pfam" id="PF00535"/>
    </source>
</evidence>